<protein>
    <recommendedName>
        <fullName evidence="1">Reverse transcriptase domain-containing protein</fullName>
    </recommendedName>
</protein>
<dbReference type="InParanoid" id="A0A803THI8"/>
<evidence type="ECO:0000313" key="3">
    <source>
        <dbReference type="Proteomes" id="UP000001646"/>
    </source>
</evidence>
<dbReference type="Pfam" id="PF00078">
    <property type="entry name" value="RVT_1"/>
    <property type="match status" value="1"/>
</dbReference>
<evidence type="ECO:0000259" key="1">
    <source>
        <dbReference type="PROSITE" id="PS50878"/>
    </source>
</evidence>
<reference evidence="2" key="3">
    <citation type="submission" date="2025-09" db="UniProtKB">
        <authorList>
            <consortium name="Ensembl"/>
        </authorList>
    </citation>
    <scope>IDENTIFICATION</scope>
</reference>
<organism evidence="2 3">
    <name type="scientific">Anolis carolinensis</name>
    <name type="common">Green anole</name>
    <name type="synonym">American chameleon</name>
    <dbReference type="NCBI Taxonomy" id="28377"/>
    <lineage>
        <taxon>Eukaryota</taxon>
        <taxon>Metazoa</taxon>
        <taxon>Chordata</taxon>
        <taxon>Craniata</taxon>
        <taxon>Vertebrata</taxon>
        <taxon>Euteleostomi</taxon>
        <taxon>Lepidosauria</taxon>
        <taxon>Squamata</taxon>
        <taxon>Bifurcata</taxon>
        <taxon>Unidentata</taxon>
        <taxon>Episquamata</taxon>
        <taxon>Toxicofera</taxon>
        <taxon>Iguania</taxon>
        <taxon>Dactyloidae</taxon>
        <taxon>Anolis</taxon>
    </lineage>
</organism>
<keyword evidence="3" id="KW-1185">Reference proteome</keyword>
<dbReference type="AlphaFoldDB" id="A0A803THI8"/>
<dbReference type="Proteomes" id="UP000001646">
    <property type="component" value="Unplaced"/>
</dbReference>
<proteinExistence type="predicted"/>
<evidence type="ECO:0000313" key="2">
    <source>
        <dbReference type="Ensembl" id="ENSACAP00000034678.1"/>
    </source>
</evidence>
<dbReference type="GeneTree" id="ENSGT01030000234712"/>
<feature type="domain" description="Reverse transcriptase" evidence="1">
    <location>
        <begin position="1"/>
        <end position="111"/>
    </location>
</feature>
<accession>A0A803THI8</accession>
<dbReference type="Ensembl" id="ENSACAT00000056452.1">
    <property type="protein sequence ID" value="ENSACAP00000034678.1"/>
    <property type="gene ID" value="ENSACAG00000044139.1"/>
</dbReference>
<dbReference type="InterPro" id="IPR000477">
    <property type="entry name" value="RT_dom"/>
</dbReference>
<dbReference type="PANTHER" id="PTHR33332">
    <property type="entry name" value="REVERSE TRANSCRIPTASE DOMAIN-CONTAINING PROTEIN"/>
    <property type="match status" value="1"/>
</dbReference>
<sequence length="179" mass="20353">MRRLHLGKKSRVECHQQGSVLGPVLFNIFINDLYEGIEGTIIKFADDTKLGGRANTPEDRSRIQNDLNRLERWAETNKMKFNRDKCKILHFSRKNRNQRYRMSDVWLDISVCKKDLGVLVDNKLNMSQQCDAAAKKANGILSCINRGIASRSSLSTSPFNCGAQNWTQCDSRCGLTKAE</sequence>
<reference evidence="2" key="1">
    <citation type="submission" date="2009-12" db="EMBL/GenBank/DDBJ databases">
        <title>The Genome Sequence of Anolis carolinensis (Green Anole Lizard).</title>
        <authorList>
            <consortium name="The Genome Sequencing Platform"/>
            <person name="Di Palma F."/>
            <person name="Alfoldi J."/>
            <person name="Heiman D."/>
            <person name="Young S."/>
            <person name="Grabherr M."/>
            <person name="Johnson J."/>
            <person name="Lander E.S."/>
            <person name="Lindblad-Toh K."/>
        </authorList>
    </citation>
    <scope>NUCLEOTIDE SEQUENCE [LARGE SCALE GENOMIC DNA]</scope>
    <source>
        <strain evidence="2">JBL SC #1</strain>
    </source>
</reference>
<name>A0A803THI8_ANOCA</name>
<reference evidence="2" key="2">
    <citation type="submission" date="2025-08" db="UniProtKB">
        <authorList>
            <consortium name="Ensembl"/>
        </authorList>
    </citation>
    <scope>IDENTIFICATION</scope>
</reference>
<dbReference type="PROSITE" id="PS50878">
    <property type="entry name" value="RT_POL"/>
    <property type="match status" value="1"/>
</dbReference>